<evidence type="ECO:0000256" key="9">
    <source>
        <dbReference type="ARBA" id="ARBA00023049"/>
    </source>
</evidence>
<comment type="subcellular location">
    <subcellularLocation>
        <location evidence="2">Membrane</location>
        <topology evidence="2">Multi-pass membrane protein</topology>
    </subcellularLocation>
</comment>
<dbReference type="PANTHER" id="PTHR42837:SF2">
    <property type="entry name" value="MEMBRANE METALLOPROTEASE ARASP2, CHLOROPLASTIC-RELATED"/>
    <property type="match status" value="1"/>
</dbReference>
<name>A0A291IRP8_9MOLU</name>
<comment type="cofactor">
    <cofactor evidence="1">
        <name>Zn(2+)</name>
        <dbReference type="ChEBI" id="CHEBI:29105"/>
    </cofactor>
</comment>
<dbReference type="EMBL" id="CP023668">
    <property type="protein sequence ID" value="ATG97469.1"/>
    <property type="molecule type" value="Genomic_DNA"/>
</dbReference>
<feature type="transmembrane region" description="Helical" evidence="11">
    <location>
        <begin position="6"/>
        <end position="23"/>
    </location>
</feature>
<keyword evidence="14" id="KW-1185">Reference proteome</keyword>
<evidence type="ECO:0000313" key="13">
    <source>
        <dbReference type="EMBL" id="ATG97469.1"/>
    </source>
</evidence>
<accession>A0A291IRP8</accession>
<dbReference type="Pfam" id="PF02163">
    <property type="entry name" value="Peptidase_M50"/>
    <property type="match status" value="1"/>
</dbReference>
<sequence>MSAGMIVLAFFVGIIAILLLITLHEFGHFIVAKLCGAYVYEFSIGFGPALKTWKGEETWIVLRAFPLGGYVSIASDRSDPPKGREDDAEKVPDSRKMDYIARWKKALFILAGPVMNMVIAIVMISIIFMATLQKTDDMSFYGNRYDQGQIAYNLIKDDIKGKNKESFEQNDQHATITGWEVVLAKKDVDMTKFLPDYNHVTPEFYTNAKDNGYIVKFSNLPELKRIFGKDENGLVKELSNNNSFIYQNENPEVAVDYTKLVYNFIDNFKSDKLKITEADKEIVGEDYYSAIRFSYGMLNNGLYDGKFITENDSNNLHTQFSTPYVDSNNIKKTENFVLNGKHSSVGVKAPTRYFKNTTVAYGYSWKEFGNQSIAILKAFGLLFTGHITQLAGPVGVANQTAQMLTSAPTFFLYVAGLSANLFVLNLIPIPPLDGYKFFENAVEACIKKEIPQKAKIWMYTIGGLAFAALFIVITIKDLVVG</sequence>
<dbReference type="GO" id="GO:0006508">
    <property type="term" value="P:proteolysis"/>
    <property type="evidence" value="ECO:0007669"/>
    <property type="project" value="UniProtKB-KW"/>
</dbReference>
<keyword evidence="10 11" id="KW-0472">Membrane</keyword>
<evidence type="ECO:0000313" key="14">
    <source>
        <dbReference type="Proteomes" id="UP000232227"/>
    </source>
</evidence>
<dbReference type="AlphaFoldDB" id="A0A291IRP8"/>
<evidence type="ECO:0000256" key="3">
    <source>
        <dbReference type="ARBA" id="ARBA00007931"/>
    </source>
</evidence>
<evidence type="ECO:0000256" key="7">
    <source>
        <dbReference type="ARBA" id="ARBA00022833"/>
    </source>
</evidence>
<evidence type="ECO:0000256" key="4">
    <source>
        <dbReference type="ARBA" id="ARBA00022670"/>
    </source>
</evidence>
<dbReference type="KEGG" id="mlac:CP520_01700"/>
<evidence type="ECO:0000256" key="2">
    <source>
        <dbReference type="ARBA" id="ARBA00004141"/>
    </source>
</evidence>
<dbReference type="InterPro" id="IPR008915">
    <property type="entry name" value="Peptidase_M50"/>
</dbReference>
<organism evidence="13 14">
    <name type="scientific">Mesoplasma lactucae ATCC 49193</name>
    <dbReference type="NCBI Taxonomy" id="81460"/>
    <lineage>
        <taxon>Bacteria</taxon>
        <taxon>Bacillati</taxon>
        <taxon>Mycoplasmatota</taxon>
        <taxon>Mollicutes</taxon>
        <taxon>Entomoplasmatales</taxon>
        <taxon>Entomoplasmataceae</taxon>
        <taxon>Mesoplasma</taxon>
    </lineage>
</organism>
<dbReference type="CDD" id="cd06163">
    <property type="entry name" value="S2P-M50_PDZ_RseP-like"/>
    <property type="match status" value="1"/>
</dbReference>
<feature type="transmembrane region" description="Helical" evidence="11">
    <location>
        <begin position="456"/>
        <end position="475"/>
    </location>
</feature>
<keyword evidence="9" id="KW-0482">Metalloprotease</keyword>
<evidence type="ECO:0000256" key="1">
    <source>
        <dbReference type="ARBA" id="ARBA00001947"/>
    </source>
</evidence>
<evidence type="ECO:0000256" key="11">
    <source>
        <dbReference type="SAM" id="Phobius"/>
    </source>
</evidence>
<proteinExistence type="inferred from homology"/>
<keyword evidence="8 11" id="KW-1133">Transmembrane helix</keyword>
<evidence type="ECO:0000256" key="5">
    <source>
        <dbReference type="ARBA" id="ARBA00022692"/>
    </source>
</evidence>
<evidence type="ECO:0000256" key="8">
    <source>
        <dbReference type="ARBA" id="ARBA00022989"/>
    </source>
</evidence>
<protein>
    <recommendedName>
        <fullName evidence="12">Peptidase M50 domain-containing protein</fullName>
    </recommendedName>
</protein>
<reference evidence="13 14" key="1">
    <citation type="submission" date="2017-09" db="EMBL/GenBank/DDBJ databases">
        <title>SPAdes assembly of the Mesoplasma lactucae genome.</title>
        <authorList>
            <person name="Knight T.F."/>
            <person name="Rubinstein R."/>
            <person name="Citino T."/>
        </authorList>
    </citation>
    <scope>NUCLEOTIDE SEQUENCE [LARGE SCALE GENOMIC DNA]</scope>
    <source>
        <strain evidence="13 14">831-C4</strain>
    </source>
</reference>
<dbReference type="RefSeq" id="WP_096862757.1">
    <property type="nucleotide sequence ID" value="NZ_CP023668.1"/>
</dbReference>
<dbReference type="OrthoDB" id="9782003at2"/>
<gene>
    <name evidence="13" type="ORF">CP520_01700</name>
</gene>
<keyword evidence="4" id="KW-0645">Protease</keyword>
<keyword evidence="5 11" id="KW-0812">Transmembrane</keyword>
<comment type="similarity">
    <text evidence="3">Belongs to the peptidase M50B family.</text>
</comment>
<dbReference type="PANTHER" id="PTHR42837">
    <property type="entry name" value="REGULATOR OF SIGMA-E PROTEASE RSEP"/>
    <property type="match status" value="1"/>
</dbReference>
<evidence type="ECO:0000256" key="6">
    <source>
        <dbReference type="ARBA" id="ARBA00022801"/>
    </source>
</evidence>
<dbReference type="GO" id="GO:0004222">
    <property type="term" value="F:metalloendopeptidase activity"/>
    <property type="evidence" value="ECO:0007669"/>
    <property type="project" value="InterPro"/>
</dbReference>
<keyword evidence="7" id="KW-0862">Zinc</keyword>
<evidence type="ECO:0000259" key="12">
    <source>
        <dbReference type="Pfam" id="PF02163"/>
    </source>
</evidence>
<feature type="transmembrane region" description="Helical" evidence="11">
    <location>
        <begin position="410"/>
        <end position="427"/>
    </location>
</feature>
<dbReference type="Proteomes" id="UP000232227">
    <property type="component" value="Chromosome"/>
</dbReference>
<dbReference type="InterPro" id="IPR004387">
    <property type="entry name" value="Pept_M50_Zn"/>
</dbReference>
<feature type="domain" description="Peptidase M50" evidence="12">
    <location>
        <begin position="13"/>
        <end position="465"/>
    </location>
</feature>
<keyword evidence="6" id="KW-0378">Hydrolase</keyword>
<dbReference type="GO" id="GO:0016020">
    <property type="term" value="C:membrane"/>
    <property type="evidence" value="ECO:0007669"/>
    <property type="project" value="UniProtKB-SubCell"/>
</dbReference>
<evidence type="ECO:0000256" key="10">
    <source>
        <dbReference type="ARBA" id="ARBA00023136"/>
    </source>
</evidence>
<feature type="transmembrane region" description="Helical" evidence="11">
    <location>
        <begin position="106"/>
        <end position="130"/>
    </location>
</feature>